<evidence type="ECO:0000256" key="1">
    <source>
        <dbReference type="ARBA" id="ARBA00006484"/>
    </source>
</evidence>
<dbReference type="InterPro" id="IPR002347">
    <property type="entry name" value="SDR_fam"/>
</dbReference>
<organism evidence="5 6">
    <name type="scientific">Roseibium algae</name>
    <dbReference type="NCBI Taxonomy" id="3123038"/>
    <lineage>
        <taxon>Bacteria</taxon>
        <taxon>Pseudomonadati</taxon>
        <taxon>Pseudomonadota</taxon>
        <taxon>Alphaproteobacteria</taxon>
        <taxon>Hyphomicrobiales</taxon>
        <taxon>Stappiaceae</taxon>
        <taxon>Roseibium</taxon>
    </lineage>
</organism>
<dbReference type="InterPro" id="IPR036291">
    <property type="entry name" value="NAD(P)-bd_dom_sf"/>
</dbReference>
<dbReference type="SUPFAM" id="SSF51735">
    <property type="entry name" value="NAD(P)-binding Rossmann-fold domains"/>
    <property type="match status" value="1"/>
</dbReference>
<comment type="similarity">
    <text evidence="1 3">Belongs to the short-chain dehydrogenases/reductases (SDR) family.</text>
</comment>
<dbReference type="InterPro" id="IPR057326">
    <property type="entry name" value="KR_dom"/>
</dbReference>
<evidence type="ECO:0000259" key="4">
    <source>
        <dbReference type="SMART" id="SM00822"/>
    </source>
</evidence>
<dbReference type="PRINTS" id="PR00081">
    <property type="entry name" value="GDHRDH"/>
</dbReference>
<sequence length="255" mass="27565">MSNTALITGASSGIGRELARYHAHMGGDLIITARREAELISLKAELEAAHNVKVKTVALDLAAEGGAVALYEATKEQTIEILINNAGFGGHGKFLDRDITADQGMIDLNISALVTLCHLVGKDMVARGRGKVLNVSSTAAYQPGPLQATYFATKAFVSSLSPALDYEWRPSGVTVTALEPGFVKTEFAEVAAMGHIEKTKFGATPESVAKFGYDAMLKGKLRVINDPKMRFMLNWLVPLLPRRMVLQMVYDIQAK</sequence>
<dbReference type="PRINTS" id="PR00080">
    <property type="entry name" value="SDRFAMILY"/>
</dbReference>
<dbReference type="EMBL" id="JBAKIA010000013">
    <property type="protein sequence ID" value="MEJ8475869.1"/>
    <property type="molecule type" value="Genomic_DNA"/>
</dbReference>
<gene>
    <name evidence="5" type="ORF">V6575_17385</name>
</gene>
<dbReference type="SMART" id="SM00822">
    <property type="entry name" value="PKS_KR"/>
    <property type="match status" value="1"/>
</dbReference>
<evidence type="ECO:0000256" key="2">
    <source>
        <dbReference type="ARBA" id="ARBA00023002"/>
    </source>
</evidence>
<protein>
    <submittedName>
        <fullName evidence="5">SDR family oxidoreductase</fullName>
        <ecNumber evidence="5">1.-.-.-</ecNumber>
    </submittedName>
</protein>
<evidence type="ECO:0000313" key="6">
    <source>
        <dbReference type="Proteomes" id="UP001385499"/>
    </source>
</evidence>
<dbReference type="Pfam" id="PF00106">
    <property type="entry name" value="adh_short"/>
    <property type="match status" value="1"/>
</dbReference>
<name>A0ABU8TNX3_9HYPH</name>
<dbReference type="Gene3D" id="3.40.50.720">
    <property type="entry name" value="NAD(P)-binding Rossmann-like Domain"/>
    <property type="match status" value="1"/>
</dbReference>
<keyword evidence="2 5" id="KW-0560">Oxidoreductase</keyword>
<dbReference type="PANTHER" id="PTHR42901:SF1">
    <property type="entry name" value="ALCOHOL DEHYDROGENASE"/>
    <property type="match status" value="1"/>
</dbReference>
<reference evidence="5 6" key="1">
    <citation type="submission" date="2024-02" db="EMBL/GenBank/DDBJ databases">
        <title>Roseibium algae sp. nov., isolated from marine alga (Grateloupia sp.), showing potential in myo-inositol conversion.</title>
        <authorList>
            <person name="Wang Y."/>
        </authorList>
    </citation>
    <scope>NUCLEOTIDE SEQUENCE [LARGE SCALE GENOMIC DNA]</scope>
    <source>
        <strain evidence="5 6">H3510</strain>
    </source>
</reference>
<dbReference type="EC" id="1.-.-.-" evidence="5"/>
<evidence type="ECO:0000256" key="3">
    <source>
        <dbReference type="RuleBase" id="RU000363"/>
    </source>
</evidence>
<proteinExistence type="inferred from homology"/>
<dbReference type="PIRSF" id="PIRSF000126">
    <property type="entry name" value="11-beta-HSD1"/>
    <property type="match status" value="1"/>
</dbReference>
<comment type="caution">
    <text evidence="5">The sequence shown here is derived from an EMBL/GenBank/DDBJ whole genome shotgun (WGS) entry which is preliminary data.</text>
</comment>
<dbReference type="GO" id="GO:0016491">
    <property type="term" value="F:oxidoreductase activity"/>
    <property type="evidence" value="ECO:0007669"/>
    <property type="project" value="UniProtKB-KW"/>
</dbReference>
<accession>A0ABU8TNX3</accession>
<evidence type="ECO:0000313" key="5">
    <source>
        <dbReference type="EMBL" id="MEJ8475869.1"/>
    </source>
</evidence>
<dbReference type="Proteomes" id="UP001385499">
    <property type="component" value="Unassembled WGS sequence"/>
</dbReference>
<feature type="domain" description="Ketoreductase" evidence="4">
    <location>
        <begin position="3"/>
        <end position="181"/>
    </location>
</feature>
<dbReference type="RefSeq" id="WP_340276134.1">
    <property type="nucleotide sequence ID" value="NZ_JBAKIA010000013.1"/>
</dbReference>
<dbReference type="PANTHER" id="PTHR42901">
    <property type="entry name" value="ALCOHOL DEHYDROGENASE"/>
    <property type="match status" value="1"/>
</dbReference>
<keyword evidence="6" id="KW-1185">Reference proteome</keyword>